<keyword evidence="2" id="KW-1185">Reference proteome</keyword>
<name>A0A6N1B315_9PROT</name>
<proteinExistence type="predicted"/>
<dbReference type="KEGG" id="aoz:HUE56_25955"/>
<organism evidence="1 2">
    <name type="scientific">Azospirillum oryzae</name>
    <dbReference type="NCBI Taxonomy" id="286727"/>
    <lineage>
        <taxon>Bacteria</taxon>
        <taxon>Pseudomonadati</taxon>
        <taxon>Pseudomonadota</taxon>
        <taxon>Alphaproteobacteria</taxon>
        <taxon>Rhodospirillales</taxon>
        <taxon>Azospirillaceae</taxon>
        <taxon>Azospirillum</taxon>
    </lineage>
</organism>
<reference evidence="1 2" key="1">
    <citation type="submission" date="2020-06" db="EMBL/GenBank/DDBJ databases">
        <title>Complete genome of Azosprillum oryzae KACC14407.</title>
        <authorList>
            <person name="Kim M."/>
            <person name="Park Y.-J."/>
            <person name="Shin J.-H."/>
        </authorList>
    </citation>
    <scope>NUCLEOTIDE SEQUENCE [LARGE SCALE GENOMIC DNA]</scope>
    <source>
        <strain evidence="1 2">KACC 14407</strain>
        <plasmid evidence="1 2">unnamed6</plasmid>
    </source>
</reference>
<sequence length="1083" mass="118903">MTIELPPRVPSINGKLSHGTDIDIIACRRKLDAPDNRVVFGVRWALRPELGFPPNGFYVLRVYENGEADPVFNTDGPLLLPGVVMNHGVATVDKMKIIADARARRPDRSGEAPFGPYFPDDAIPMLVSLAPVLRFAAPRVDRAERLSALNDISSHMGDTHLENTVLSELYWRTGKYPTIDEIKQGDPTRLHDVMSFYREAAVRNLLALAVRFEYAKFLGLGWDDLLPEGLIDQTKIRYRLIVGEGSVAETDPLDGNSVCDPDPPSALRIEPRLGRPVEHPLFAAFKPGKPDAWPRKSQGLPPFCSGDRFPCAPAYAAALFWESPIPPRPKRLLTHGPVLYQVERLQPPVQGQEFEVLPGASRVILRKPPAEGPPPPAWIDAPSMQWPPMEGECSYRVRGVDLFGVVGSRATEDSVTLVDDLSPPPPRLGGSPPLALDVDGAAQRVSVPIEILWDSREDFAAPDCAGFRVAVTWSLQTTRPVIVTRIDHEKLGELSHVQADVTLGDPLAPKGAAIPRDVGRTLAGCRLVTPSSQFLILRDEPTTLGATVRVRKSAGLAPSPGDAVVYATEAASNLVHCSAENRRSPIALTIADAQLEQRGSRPRKAIAIRVSPIVDGTLPPSEALDLYLHFFGASFAATPQGPDLWLFEDLEDRDPRAAMIDQLDQIPNWQAAIMGSPVIAYPRHPDVLSIAIPTEYRGEPIDFHAGVLDLHVTATDGKPNRPPTDTSGLPGNVSAPVSRRIVIRRKAPPPAPKPSRGVKWAKPGARYADDATYELTWERVPGAARYEVERVLEGHFGYQPNALSDDDLRDLAARRLDLFERRSNQVIGPRFTDRLPGRAPTRSLYRVRAISDTEEAGPWSEAIGPIRVPDVRIAPPPNLLRATAPPVVDDRQRRLRLEWTQGGPLDDLGFVVEVSDGAGNDGWRLVADYLPGMLAAEENARFVAELVDQVPGKPTQFRVVAVRHALDPADPWGLARTRIRGLESNEVTAMALGELRPPTDLAARYLGDGAIELTWRNRDEYRWIEVRRRAPGAYGFTRSRCDGDRQRFSDALPAGAKAGEWHYELVAIGYGRQAHGGDIVLTV</sequence>
<keyword evidence="1" id="KW-0614">Plasmid</keyword>
<protein>
    <submittedName>
        <fullName evidence="1">Uncharacterized protein</fullName>
    </submittedName>
</protein>
<accession>A0A6N1B315</accession>
<dbReference type="EMBL" id="CP054621">
    <property type="protein sequence ID" value="QKS53942.1"/>
    <property type="molecule type" value="Genomic_DNA"/>
</dbReference>
<evidence type="ECO:0000313" key="1">
    <source>
        <dbReference type="EMBL" id="QKS53942.1"/>
    </source>
</evidence>
<dbReference type="RefSeq" id="WP_149199595.1">
    <property type="nucleotide sequence ID" value="NZ_BSOV01000002.1"/>
</dbReference>
<dbReference type="AlphaFoldDB" id="A0A6N1B315"/>
<dbReference type="Proteomes" id="UP000509702">
    <property type="component" value="Plasmid unnamed6"/>
</dbReference>
<geneLocation type="plasmid" evidence="1 2">
    <name>unnamed6</name>
</geneLocation>
<gene>
    <name evidence="1" type="ORF">HUE56_25955</name>
</gene>
<evidence type="ECO:0000313" key="2">
    <source>
        <dbReference type="Proteomes" id="UP000509702"/>
    </source>
</evidence>